<dbReference type="InterPro" id="IPR036398">
    <property type="entry name" value="CA_dom_sf"/>
</dbReference>
<keyword evidence="3" id="KW-0479">Metal-binding</keyword>
<sequence length="96" mass="11191">MNEGKEGEPVPVTMQVNYVDFLNSIVRKSHLFNYKGSLTTPPCSEIVNWWVINKPLHISVSELDRLLERYRERPTAANGFNNRPTQPLNDRQVIFY</sequence>
<feature type="domain" description="Alpha-carbonic anhydrase" evidence="7">
    <location>
        <begin position="1"/>
        <end position="96"/>
    </location>
</feature>
<organism evidence="9 10">
    <name type="scientific">Pythium insidiosum</name>
    <name type="common">Pythiosis disease agent</name>
    <dbReference type="NCBI Taxonomy" id="114742"/>
    <lineage>
        <taxon>Eukaryota</taxon>
        <taxon>Sar</taxon>
        <taxon>Stramenopiles</taxon>
        <taxon>Oomycota</taxon>
        <taxon>Peronosporomycetes</taxon>
        <taxon>Pythiales</taxon>
        <taxon>Pythiaceae</taxon>
        <taxon>Pythium</taxon>
    </lineage>
</organism>
<accession>A0AAD5LNQ2</accession>
<dbReference type="EMBL" id="JAKCXM010008457">
    <property type="protein sequence ID" value="KAJ0388581.1"/>
    <property type="molecule type" value="Genomic_DNA"/>
</dbReference>
<evidence type="ECO:0000313" key="8">
    <source>
        <dbReference type="EMBL" id="KAJ0388581.1"/>
    </source>
</evidence>
<dbReference type="InterPro" id="IPR001148">
    <property type="entry name" value="CA_dom"/>
</dbReference>
<evidence type="ECO:0000256" key="2">
    <source>
        <dbReference type="ARBA" id="ARBA00012925"/>
    </source>
</evidence>
<dbReference type="PROSITE" id="PS51144">
    <property type="entry name" value="ALPHA_CA_2"/>
    <property type="match status" value="1"/>
</dbReference>
<reference evidence="9" key="1">
    <citation type="submission" date="2021-12" db="EMBL/GenBank/DDBJ databases">
        <title>Prjna785345.</title>
        <authorList>
            <person name="Rujirawat T."/>
            <person name="Krajaejun T."/>
        </authorList>
    </citation>
    <scope>NUCLEOTIDE SEQUENCE</scope>
    <source>
        <strain evidence="9">Pi057C3</strain>
    </source>
</reference>
<dbReference type="EC" id="4.2.1.1" evidence="2"/>
<name>A0AAD5LNQ2_PYTIN</name>
<dbReference type="Gene3D" id="3.10.200.10">
    <property type="entry name" value="Alpha carbonic anhydrase"/>
    <property type="match status" value="1"/>
</dbReference>
<comment type="catalytic activity">
    <reaction evidence="6">
        <text>hydrogencarbonate + H(+) = CO2 + H2O</text>
        <dbReference type="Rhea" id="RHEA:10748"/>
        <dbReference type="ChEBI" id="CHEBI:15377"/>
        <dbReference type="ChEBI" id="CHEBI:15378"/>
        <dbReference type="ChEBI" id="CHEBI:16526"/>
        <dbReference type="ChEBI" id="CHEBI:17544"/>
        <dbReference type="EC" id="4.2.1.1"/>
    </reaction>
</comment>
<gene>
    <name evidence="9" type="ORF">P43SY_010911</name>
    <name evidence="8" type="ORF">P43SY_011131</name>
</gene>
<dbReference type="Proteomes" id="UP001209570">
    <property type="component" value="Unassembled WGS sequence"/>
</dbReference>
<dbReference type="GO" id="GO:0004089">
    <property type="term" value="F:carbonate dehydratase activity"/>
    <property type="evidence" value="ECO:0007669"/>
    <property type="project" value="UniProtKB-EC"/>
</dbReference>
<comment type="similarity">
    <text evidence="1">Belongs to the alpha-carbonic anhydrase family.</text>
</comment>
<dbReference type="GO" id="GO:0008270">
    <property type="term" value="F:zinc ion binding"/>
    <property type="evidence" value="ECO:0007669"/>
    <property type="project" value="InterPro"/>
</dbReference>
<dbReference type="AlphaFoldDB" id="A0AAD5LNQ2"/>
<keyword evidence="10" id="KW-1185">Reference proteome</keyword>
<dbReference type="EMBL" id="JAKCXM010008453">
    <property type="protein sequence ID" value="KAJ0388583.1"/>
    <property type="molecule type" value="Genomic_DNA"/>
</dbReference>
<evidence type="ECO:0000256" key="1">
    <source>
        <dbReference type="ARBA" id="ARBA00010718"/>
    </source>
</evidence>
<evidence type="ECO:0000256" key="3">
    <source>
        <dbReference type="ARBA" id="ARBA00022723"/>
    </source>
</evidence>
<keyword evidence="4" id="KW-0862">Zinc</keyword>
<evidence type="ECO:0000313" key="9">
    <source>
        <dbReference type="EMBL" id="KAJ0388583.1"/>
    </source>
</evidence>
<dbReference type="PANTHER" id="PTHR18952">
    <property type="entry name" value="CARBONIC ANHYDRASE"/>
    <property type="match status" value="1"/>
</dbReference>
<dbReference type="SUPFAM" id="SSF51069">
    <property type="entry name" value="Carbonic anhydrase"/>
    <property type="match status" value="1"/>
</dbReference>
<proteinExistence type="inferred from homology"/>
<dbReference type="Pfam" id="PF00194">
    <property type="entry name" value="Carb_anhydrase"/>
    <property type="match status" value="1"/>
</dbReference>
<evidence type="ECO:0000256" key="4">
    <source>
        <dbReference type="ARBA" id="ARBA00022833"/>
    </source>
</evidence>
<evidence type="ECO:0000256" key="6">
    <source>
        <dbReference type="ARBA" id="ARBA00048348"/>
    </source>
</evidence>
<dbReference type="InterPro" id="IPR023561">
    <property type="entry name" value="Carbonic_anhydrase_a-class"/>
</dbReference>
<keyword evidence="5" id="KW-0456">Lyase</keyword>
<dbReference type="PANTHER" id="PTHR18952:SF265">
    <property type="entry name" value="CARBONIC ANHYDRASE"/>
    <property type="match status" value="1"/>
</dbReference>
<evidence type="ECO:0000259" key="7">
    <source>
        <dbReference type="PROSITE" id="PS51144"/>
    </source>
</evidence>
<evidence type="ECO:0000313" key="10">
    <source>
        <dbReference type="Proteomes" id="UP001209570"/>
    </source>
</evidence>
<evidence type="ECO:0000256" key="5">
    <source>
        <dbReference type="ARBA" id="ARBA00023239"/>
    </source>
</evidence>
<comment type="caution">
    <text evidence="9">The sequence shown here is derived from an EMBL/GenBank/DDBJ whole genome shotgun (WGS) entry which is preliminary data.</text>
</comment>
<protein>
    <recommendedName>
        <fullName evidence="2">carbonic anhydrase</fullName>
        <ecNumber evidence="2">4.2.1.1</ecNumber>
    </recommendedName>
</protein>